<dbReference type="Gene3D" id="3.40.50.2300">
    <property type="match status" value="1"/>
</dbReference>
<accession>A0ABS7X9B1</accession>
<sequence>MTHQRGKVLVLGEDTRSFLSVIRSLGQSGYTVDVICYDRLSPSLKSKYIRHAHNFNYQAYTSEQWLKQLIKLSQEENYQAIVPCDERAIFPIYENKQRFPADTVLAIPNNEVITFLFSKQTTKELAKKELVNHASGRLLMLQDLTYDELCTEFGHQFVIKPTLSFKADTLSKRQKVEIIESEVNYIAWKQRSDLNEEYLVENYFSGIGEGVSVLAIEGKVLAFFAHKRVREPRTGGGSSYRKSIKLDRGMAEACIKLCRATNYTGVGMFEFKKNQETSEWILVEVNARFWGSLPLAVYAGVDFPTLYIDALVKKHEVSESDTALVAIEPDHQRYKQSVYARSLTNDIFDIKKELEANLNHLSKFRSYFKTLSRLFSYGRLLLGKERIDSYFPADKEPFKNELKQFYCNILEPKLPWYKRPTQAQQMAALIECLRSVHKAEIKMVCYGNIMRSPFAQRYLQKLVSKTSLEWRVESYGFHLNENRNSPAECIAVAQNFGLDLASHRSKWLRQEHIQQNDILFIFDELNKDKLDRFYQAKNIYNLANFIPEQLGSYLNIDDPYGKGEQGVHKCYLLISEALNNIIAQFQLAEKSRESTDKN</sequence>
<dbReference type="EC" id="3.1.3.48" evidence="1"/>
<proteinExistence type="predicted"/>
<dbReference type="EMBL" id="JAERPS020000003">
    <property type="protein sequence ID" value="MBZ9611750.1"/>
    <property type="molecule type" value="Genomic_DNA"/>
</dbReference>
<dbReference type="Proteomes" id="UP000663814">
    <property type="component" value="Unassembled WGS sequence"/>
</dbReference>
<dbReference type="SUPFAM" id="SSF52788">
    <property type="entry name" value="Phosphotyrosine protein phosphatases I"/>
    <property type="match status" value="1"/>
</dbReference>
<protein>
    <recommendedName>
        <fullName evidence="1">protein-tyrosine-phosphatase</fullName>
        <ecNumber evidence="1">3.1.3.48</ecNumber>
    </recommendedName>
</protein>
<dbReference type="InterPro" id="IPR011761">
    <property type="entry name" value="ATP-grasp"/>
</dbReference>
<keyword evidence="3" id="KW-0547">Nucleotide-binding</keyword>
<dbReference type="InterPro" id="IPR050438">
    <property type="entry name" value="LMW_PTPase"/>
</dbReference>
<feature type="domain" description="ATP-grasp" evidence="4">
    <location>
        <begin position="123"/>
        <end position="312"/>
    </location>
</feature>
<dbReference type="PANTHER" id="PTHR11717">
    <property type="entry name" value="LOW MOLECULAR WEIGHT PROTEIN TYROSINE PHOSPHATASE"/>
    <property type="match status" value="1"/>
</dbReference>
<reference evidence="5 6" key="1">
    <citation type="submission" date="2021-08" db="EMBL/GenBank/DDBJ databases">
        <title>Rheinheimera aquimaris sp. nov., isolated from seawater of the East Sea in Korea.</title>
        <authorList>
            <person name="Kim K.H."/>
            <person name="Wenting R."/>
            <person name="Kim K.R."/>
            <person name="Jeon C.O."/>
        </authorList>
    </citation>
    <scope>NUCLEOTIDE SEQUENCE [LARGE SCALE GENOMIC DNA]</scope>
    <source>
        <strain evidence="5 6">MA-13</strain>
    </source>
</reference>
<dbReference type="Gene3D" id="3.40.50.20">
    <property type="match status" value="1"/>
</dbReference>
<evidence type="ECO:0000256" key="1">
    <source>
        <dbReference type="ARBA" id="ARBA00013064"/>
    </source>
</evidence>
<keyword evidence="3" id="KW-0067">ATP-binding</keyword>
<dbReference type="SMART" id="SM00226">
    <property type="entry name" value="LMWPc"/>
    <property type="match status" value="1"/>
</dbReference>
<comment type="catalytic activity">
    <reaction evidence="2">
        <text>O-phospho-L-tyrosyl-[protein] + H2O = L-tyrosyl-[protein] + phosphate</text>
        <dbReference type="Rhea" id="RHEA:10684"/>
        <dbReference type="Rhea" id="RHEA-COMP:10136"/>
        <dbReference type="Rhea" id="RHEA-COMP:20101"/>
        <dbReference type="ChEBI" id="CHEBI:15377"/>
        <dbReference type="ChEBI" id="CHEBI:43474"/>
        <dbReference type="ChEBI" id="CHEBI:46858"/>
        <dbReference type="ChEBI" id="CHEBI:61978"/>
        <dbReference type="EC" id="3.1.3.48"/>
    </reaction>
</comment>
<dbReference type="SUPFAM" id="SSF56059">
    <property type="entry name" value="Glutathione synthetase ATP-binding domain-like"/>
    <property type="match status" value="1"/>
</dbReference>
<dbReference type="PROSITE" id="PS50975">
    <property type="entry name" value="ATP_GRASP"/>
    <property type="match status" value="1"/>
</dbReference>
<organism evidence="5 6">
    <name type="scientific">Rheinheimera maricola</name>
    <dbReference type="NCBI Taxonomy" id="2793282"/>
    <lineage>
        <taxon>Bacteria</taxon>
        <taxon>Pseudomonadati</taxon>
        <taxon>Pseudomonadota</taxon>
        <taxon>Gammaproteobacteria</taxon>
        <taxon>Chromatiales</taxon>
        <taxon>Chromatiaceae</taxon>
        <taxon>Rheinheimera</taxon>
    </lineage>
</organism>
<dbReference type="RefSeq" id="WP_205311237.1">
    <property type="nucleotide sequence ID" value="NZ_JAERPS020000003.1"/>
</dbReference>
<gene>
    <name evidence="5" type="ORF">I4W93_009085</name>
</gene>
<dbReference type="Gene3D" id="3.30.470.20">
    <property type="entry name" value="ATP-grasp fold, B domain"/>
    <property type="match status" value="1"/>
</dbReference>
<dbReference type="InterPro" id="IPR036196">
    <property type="entry name" value="Ptyr_pPase_sf"/>
</dbReference>
<dbReference type="Pfam" id="PF15632">
    <property type="entry name" value="ATPgrasp_Ter"/>
    <property type="match status" value="1"/>
</dbReference>
<keyword evidence="6" id="KW-1185">Reference proteome</keyword>
<evidence type="ECO:0000259" key="4">
    <source>
        <dbReference type="PROSITE" id="PS50975"/>
    </source>
</evidence>
<dbReference type="InterPro" id="IPR023485">
    <property type="entry name" value="Ptyr_pPase"/>
</dbReference>
<evidence type="ECO:0000313" key="6">
    <source>
        <dbReference type="Proteomes" id="UP000663814"/>
    </source>
</evidence>
<dbReference type="PANTHER" id="PTHR11717:SF31">
    <property type="entry name" value="LOW MOLECULAR WEIGHT PROTEIN-TYROSINE-PHOSPHATASE ETP-RELATED"/>
    <property type="match status" value="1"/>
</dbReference>
<dbReference type="Pfam" id="PF01451">
    <property type="entry name" value="LMWPc"/>
    <property type="match status" value="1"/>
</dbReference>
<comment type="caution">
    <text evidence="5">The sequence shown here is derived from an EMBL/GenBank/DDBJ whole genome shotgun (WGS) entry which is preliminary data.</text>
</comment>
<evidence type="ECO:0000313" key="5">
    <source>
        <dbReference type="EMBL" id="MBZ9611750.1"/>
    </source>
</evidence>
<evidence type="ECO:0000256" key="3">
    <source>
        <dbReference type="PROSITE-ProRule" id="PRU00409"/>
    </source>
</evidence>
<name>A0ABS7X9B1_9GAMM</name>
<evidence type="ECO:0000256" key="2">
    <source>
        <dbReference type="ARBA" id="ARBA00051722"/>
    </source>
</evidence>